<sequence>MLIYVYMIFLNKSYLNEMLYKYLSITLQRLQSLEKEYFSPSSHGFQYQSLVSGSERIVITLKKTFD</sequence>
<organism evidence="1">
    <name type="scientific">Anguilla anguilla</name>
    <name type="common">European freshwater eel</name>
    <name type="synonym">Muraena anguilla</name>
    <dbReference type="NCBI Taxonomy" id="7936"/>
    <lineage>
        <taxon>Eukaryota</taxon>
        <taxon>Metazoa</taxon>
        <taxon>Chordata</taxon>
        <taxon>Craniata</taxon>
        <taxon>Vertebrata</taxon>
        <taxon>Euteleostomi</taxon>
        <taxon>Actinopterygii</taxon>
        <taxon>Neopterygii</taxon>
        <taxon>Teleostei</taxon>
        <taxon>Anguilliformes</taxon>
        <taxon>Anguillidae</taxon>
        <taxon>Anguilla</taxon>
    </lineage>
</organism>
<proteinExistence type="predicted"/>
<reference evidence="1" key="2">
    <citation type="journal article" date="2015" name="Fish Shellfish Immunol.">
        <title>Early steps in the European eel (Anguilla anguilla)-Vibrio vulnificus interaction in the gills: Role of the RtxA13 toxin.</title>
        <authorList>
            <person name="Callol A."/>
            <person name="Pajuelo D."/>
            <person name="Ebbesson L."/>
            <person name="Teles M."/>
            <person name="MacKenzie S."/>
            <person name="Amaro C."/>
        </authorList>
    </citation>
    <scope>NUCLEOTIDE SEQUENCE</scope>
</reference>
<name>A0A0E9P646_ANGAN</name>
<dbReference type="AlphaFoldDB" id="A0A0E9P646"/>
<evidence type="ECO:0000313" key="1">
    <source>
        <dbReference type="EMBL" id="JAG99564.1"/>
    </source>
</evidence>
<accession>A0A0E9P646</accession>
<dbReference type="EMBL" id="GBXM01109012">
    <property type="protein sequence ID" value="JAG99564.1"/>
    <property type="molecule type" value="Transcribed_RNA"/>
</dbReference>
<reference evidence="1" key="1">
    <citation type="submission" date="2014-11" db="EMBL/GenBank/DDBJ databases">
        <authorList>
            <person name="Amaro Gonzalez C."/>
        </authorList>
    </citation>
    <scope>NUCLEOTIDE SEQUENCE</scope>
</reference>
<protein>
    <submittedName>
        <fullName evidence="1">Uncharacterized protein</fullName>
    </submittedName>
</protein>